<dbReference type="PANTHER" id="PTHR37067">
    <property type="entry name" value="PX DOMAIN-CONTAINING PROTEIN"/>
    <property type="match status" value="1"/>
</dbReference>
<proteinExistence type="predicted"/>
<gene>
    <name evidence="2" type="ORF">CSSPJE1EN2_LOCUS5291</name>
</gene>
<dbReference type="Proteomes" id="UP001497522">
    <property type="component" value="Chromosome 12"/>
</dbReference>
<dbReference type="InterPro" id="IPR012337">
    <property type="entry name" value="RNaseH-like_sf"/>
</dbReference>
<evidence type="ECO:0008006" key="4">
    <source>
        <dbReference type="Google" id="ProtNLM"/>
    </source>
</evidence>
<keyword evidence="3" id="KW-1185">Reference proteome</keyword>
<keyword evidence="1" id="KW-0812">Transmembrane</keyword>
<protein>
    <recommendedName>
        <fullName evidence="4">DUF4371 domain-containing protein</fullName>
    </recommendedName>
</protein>
<name>A0ABP1AIB7_9BRYO</name>
<dbReference type="EMBL" id="OZ023713">
    <property type="protein sequence ID" value="CAK9862296.1"/>
    <property type="molecule type" value="Genomic_DNA"/>
</dbReference>
<feature type="transmembrane region" description="Helical" evidence="1">
    <location>
        <begin position="152"/>
        <end position="177"/>
    </location>
</feature>
<feature type="transmembrane region" description="Helical" evidence="1">
    <location>
        <begin position="12"/>
        <end position="31"/>
    </location>
</feature>
<reference evidence="2" key="1">
    <citation type="submission" date="2024-03" db="EMBL/GenBank/DDBJ databases">
        <authorList>
            <consortium name="ELIXIR-Norway"/>
            <consortium name="Elixir Norway"/>
        </authorList>
    </citation>
    <scope>NUCLEOTIDE SEQUENCE</scope>
</reference>
<evidence type="ECO:0000313" key="2">
    <source>
        <dbReference type="EMBL" id="CAK9862296.1"/>
    </source>
</evidence>
<keyword evidence="1" id="KW-0472">Membrane</keyword>
<evidence type="ECO:0000313" key="3">
    <source>
        <dbReference type="Proteomes" id="UP001497522"/>
    </source>
</evidence>
<sequence length="367" mass="41559">MFDQHTGEVMYKMVVAFLNVMCPVWIVRLLGISSDGARNMTGRVAGVVTHLSNAMHNECPLTRVRCGAHQFDLIMEYIMNSIVKERFFTTMIGFITHFMRQQNLIANMQTTCLRVVNRWLSTEKVIKWFKAHRLQLLTHIESKQPPSAPPRIWWVFVLAMHHFISLTAIMFCMIQGLSTLLDQQQAALDDLVTSFIDDIGVIGPLSLEAIANLEVSEHVISGRYAVQLFSVREFVSGLASWADSIVDEVDPIQQSDLWNDIASVYVTTCDRVSQLSSLRDADNNAFANPSSLPPVLPHDLIKLSTAEFPNLMEFCGVLATIFPGTSTVKSDFSILRWEKDNFRKSLSDFGLEGVMQSKQWTFLEQFE</sequence>
<evidence type="ECO:0000256" key="1">
    <source>
        <dbReference type="SAM" id="Phobius"/>
    </source>
</evidence>
<accession>A0ABP1AIB7</accession>
<dbReference type="SUPFAM" id="SSF53098">
    <property type="entry name" value="Ribonuclease H-like"/>
    <property type="match status" value="1"/>
</dbReference>
<dbReference type="PANTHER" id="PTHR37067:SF3">
    <property type="entry name" value="PX DOMAIN-CONTAINING PROTEIN"/>
    <property type="match status" value="1"/>
</dbReference>
<organism evidence="2 3">
    <name type="scientific">Sphagnum jensenii</name>
    <dbReference type="NCBI Taxonomy" id="128206"/>
    <lineage>
        <taxon>Eukaryota</taxon>
        <taxon>Viridiplantae</taxon>
        <taxon>Streptophyta</taxon>
        <taxon>Embryophyta</taxon>
        <taxon>Bryophyta</taxon>
        <taxon>Sphagnophytina</taxon>
        <taxon>Sphagnopsida</taxon>
        <taxon>Sphagnales</taxon>
        <taxon>Sphagnaceae</taxon>
        <taxon>Sphagnum</taxon>
    </lineage>
</organism>
<keyword evidence="1" id="KW-1133">Transmembrane helix</keyword>